<evidence type="ECO:0000256" key="4">
    <source>
        <dbReference type="SAM" id="SignalP"/>
    </source>
</evidence>
<dbReference type="RefSeq" id="WP_070237306.1">
    <property type="nucleotide sequence ID" value="NZ_CP017478.1"/>
</dbReference>
<dbReference type="InterPro" id="IPR000998">
    <property type="entry name" value="MAM_dom"/>
</dbReference>
<evidence type="ECO:0000313" key="7">
    <source>
        <dbReference type="Proteomes" id="UP000176050"/>
    </source>
</evidence>
<dbReference type="GO" id="GO:0004553">
    <property type="term" value="F:hydrolase activity, hydrolyzing O-glycosyl compounds"/>
    <property type="evidence" value="ECO:0007669"/>
    <property type="project" value="UniProtKB-ARBA"/>
</dbReference>
<dbReference type="InterPro" id="IPR026444">
    <property type="entry name" value="Secre_tail"/>
</dbReference>
<dbReference type="Pfam" id="PF13385">
    <property type="entry name" value="Laminin_G_3"/>
    <property type="match status" value="1"/>
</dbReference>
<accession>A0A1D8P998</accession>
<gene>
    <name evidence="6" type="ORF">LPB138_10835</name>
</gene>
<dbReference type="KEGG" id="lul:LPB138_10835"/>
<feature type="signal peptide" evidence="4">
    <location>
        <begin position="1"/>
        <end position="27"/>
    </location>
</feature>
<evidence type="ECO:0000259" key="5">
    <source>
        <dbReference type="PROSITE" id="PS50060"/>
    </source>
</evidence>
<evidence type="ECO:0000256" key="2">
    <source>
        <dbReference type="ARBA" id="ARBA00023157"/>
    </source>
</evidence>
<name>A0A1D8P998_9FLAO</name>
<dbReference type="NCBIfam" id="TIGR04183">
    <property type="entry name" value="Por_Secre_tail"/>
    <property type="match status" value="1"/>
</dbReference>
<evidence type="ECO:0000256" key="3">
    <source>
        <dbReference type="SAM" id="MobiDB-lite"/>
    </source>
</evidence>
<dbReference type="EMBL" id="CP017478">
    <property type="protein sequence ID" value="AOW21142.1"/>
    <property type="molecule type" value="Genomic_DNA"/>
</dbReference>
<feature type="region of interest" description="Disordered" evidence="3">
    <location>
        <begin position="1467"/>
        <end position="1487"/>
    </location>
</feature>
<dbReference type="GO" id="GO:0005737">
    <property type="term" value="C:cytoplasm"/>
    <property type="evidence" value="ECO:0007669"/>
    <property type="project" value="UniProtKB-SubCell"/>
</dbReference>
<feature type="chain" id="PRO_5009111010" description="MAM domain-containing protein" evidence="4">
    <location>
        <begin position="28"/>
        <end position="1717"/>
    </location>
</feature>
<dbReference type="InterPro" id="IPR006558">
    <property type="entry name" value="LamG-like"/>
</dbReference>
<dbReference type="GO" id="GO:0005975">
    <property type="term" value="P:carbohydrate metabolic process"/>
    <property type="evidence" value="ECO:0007669"/>
    <property type="project" value="UniProtKB-ARBA"/>
</dbReference>
<feature type="domain" description="MAM" evidence="5">
    <location>
        <begin position="556"/>
        <end position="600"/>
    </location>
</feature>
<organism evidence="6 7">
    <name type="scientific">Urechidicola croceus</name>
    <dbReference type="NCBI Taxonomy" id="1850246"/>
    <lineage>
        <taxon>Bacteria</taxon>
        <taxon>Pseudomonadati</taxon>
        <taxon>Bacteroidota</taxon>
        <taxon>Flavobacteriia</taxon>
        <taxon>Flavobacteriales</taxon>
        <taxon>Flavobacteriaceae</taxon>
        <taxon>Urechidicola</taxon>
    </lineage>
</organism>
<keyword evidence="2" id="KW-1015">Disulfide bond</keyword>
<keyword evidence="1 4" id="KW-0732">Signal</keyword>
<proteinExistence type="predicted"/>
<dbReference type="GO" id="GO:0016020">
    <property type="term" value="C:membrane"/>
    <property type="evidence" value="ECO:0007669"/>
    <property type="project" value="InterPro"/>
</dbReference>
<dbReference type="Gene3D" id="2.60.40.10">
    <property type="entry name" value="Immunoglobulins"/>
    <property type="match status" value="1"/>
</dbReference>
<dbReference type="SMART" id="SM00560">
    <property type="entry name" value="LamGL"/>
    <property type="match status" value="1"/>
</dbReference>
<evidence type="ECO:0000313" key="6">
    <source>
        <dbReference type="EMBL" id="AOW21142.1"/>
    </source>
</evidence>
<protein>
    <recommendedName>
        <fullName evidence="5">MAM domain-containing protein</fullName>
    </recommendedName>
</protein>
<feature type="region of interest" description="Disordered" evidence="3">
    <location>
        <begin position="694"/>
        <end position="756"/>
    </location>
</feature>
<evidence type="ECO:0000256" key="1">
    <source>
        <dbReference type="ARBA" id="ARBA00022729"/>
    </source>
</evidence>
<dbReference type="SUPFAM" id="SSF49899">
    <property type="entry name" value="Concanavalin A-like lectins/glucanases"/>
    <property type="match status" value="1"/>
</dbReference>
<dbReference type="OrthoDB" id="2582440at2"/>
<dbReference type="Gene3D" id="2.60.120.200">
    <property type="match status" value="1"/>
</dbReference>
<dbReference type="Gene3D" id="2.60.120.260">
    <property type="entry name" value="Galactose-binding domain-like"/>
    <property type="match status" value="1"/>
</dbReference>
<dbReference type="PROSITE" id="PS50060">
    <property type="entry name" value="MAM_2"/>
    <property type="match status" value="1"/>
</dbReference>
<dbReference type="InterPro" id="IPR013783">
    <property type="entry name" value="Ig-like_fold"/>
</dbReference>
<sequence>MKKKFPTGIVMAIAMLFILFYSSKSSAQTTIIYDDFESGYGNWNDGGDDCTRTNSSSSPYNPLYSINLDNNDGQNSSMTTNDLDISLFEQVDLTFDFHTIAINTNEDFWVRYSNNGGSTWTTVKRFIRNSGTDTASVKYFDNGLDYTETISIDSGSYTFSTNSQFRIQCDAGDDNDDVYINEVTVTGHPPAQREIIVTSGSSSINDGDITTSTLNNTNFGSYDVNSGSKLKTYTITNIGETDLTIGAISITGDTGEFTIDTLPSDLLLSYNESTTFVLSFDPTSSTSFDAIVSIINNDSDENPFDFVITGEGAQIYPDTDGDGISDNLDYDDDNDGLLDSYEQTVCLASSGSNTVETNFLTETFESGTLRIEINGTHEGVTSTYIHEGGPGALNDGDYTVHHMITTGVNGEPVGESDAIANWAWYAWAPIEDHTSGDTNGRMAIFNADNDPGIFYEYQITGIMPGVPTTYSFWAINIDNDDSVFNSGELDNTGHRILPNITVNFLTTDLSTVISTFDTGDITRCDGDIFIEADHTDTDVTNHPDYGVYNQCLTSVWKEFTSTFTSTDSEFVVQFVNNKEGGFGNDLAIDDITISQTLCDLDSDGVGDILDLDNDDDGIPNIIEARFMVNPDPDGDATTENASGVIVDINNNGVHDSYEGFTPIDSDGDLIDDYLDLDSDNDGIFDAVEYETFGDIDIDGDGNGDGIDTDSGIPNDDQDGDGLLGNSDGNDTDADDDDHGSGSLGYPTPVDSDGDGAPDYIDVFNDITGVYDIDRTIYSELIANTNGIIDGTSDIDSDGILDAFDTDNTLYGSPRDLDASYSLFFDGRNDYVDDTFSFNGLSEATMMCWIKVDPNFEGRGIFLGQEIFELEMQYYSYNQLAILAKINNSVSLNYTPNSGSIIDPTFVKDMWIHVGLVYDGGDTSLKLYINGVEKASSTSVSGSTIVSSPFNFTIGTDADIYGREALSPEGRKPYFHGEIDEVRVFDKALTKDELQKMVHQELDELNSFNRGKIVSLDISPGIGSNLKRYFKMDGYKNDILDDKTTPAIDILTGAKIYNVKDIKFQTAPVPYITIQDGDWTDVDTWEFGDVWDITLKDEYNVGDDYGCAIVQVRDSLVTSSSRSSLGLIVDSGAKFHIQKGSDLGQGLFNNWYLKLDGTLDLEDESQLIQTSKSIFDETSVGQLERDQQGTANSYAYNYWSSPVHTSIDIDGDQSYKITDILFDGTDASLPIALDFDPATTLSAADPYYADGAESTPRKIATYWFWKFVNSGNDYANWNWVGGNNTLKASEGYTMKGVSGANAITSDQNYVFIGKPNNAPEDEGGEIVHTEFITTTTPEGWTYNSLTGNPFPSALDADQFINDNNLSTTGTIYFWEHWGGGNHNWADYQAGYSTYTIATGVPAVAHTDGSGLGAGTKAPGRYIPVGQAFYIISSEDGGEVVFNNSQRVFKTELDDDSNPDHSIFTREIKNEKETEKTKELTSRDGEETENEKQVIRLGFDSPMNYHRQIAVAFLEGATDSIDPGYDGLAGDFLTNDAFFIQEDKYFVIQAFGEFDEEREIPISIFIDENNNGGLERMMVDGLMNVPETTNIYIKDNTTGETHDIKNGVYEVYLDTGEHKDRFSLVFKSQILSVEESGILEDYMTIFMNNVQKTIDIAKTSEIEIKTAILYNYLGQEIQVWNKNLNINQIALPLNEVSSGAYILKLTADNKTISKKLIIQ</sequence>
<reference evidence="6 7" key="1">
    <citation type="submission" date="2016-10" db="EMBL/GenBank/DDBJ databases">
        <title>Lutibacter sp. LPB0138, isolated from marine gastropod.</title>
        <authorList>
            <person name="Kim E."/>
            <person name="Yi H."/>
        </authorList>
    </citation>
    <scope>NUCLEOTIDE SEQUENCE [LARGE SCALE GENOMIC DNA]</scope>
    <source>
        <strain evidence="6 7">LPB0138</strain>
    </source>
</reference>
<dbReference type="InterPro" id="IPR013320">
    <property type="entry name" value="ConA-like_dom_sf"/>
</dbReference>
<dbReference type="Proteomes" id="UP000176050">
    <property type="component" value="Chromosome"/>
</dbReference>
<dbReference type="STRING" id="1850246.LPB138_10835"/>
<keyword evidence="7" id="KW-1185">Reference proteome</keyword>